<evidence type="ECO:0000256" key="1">
    <source>
        <dbReference type="ARBA" id="ARBA00022737"/>
    </source>
</evidence>
<dbReference type="STRING" id="198616.SAMN05216193_10834"/>
<dbReference type="InterPro" id="IPR006530">
    <property type="entry name" value="YD"/>
</dbReference>
<accession>A0A1H0H206</accession>
<feature type="domain" description="Teneurin-like YD-shell" evidence="3">
    <location>
        <begin position="1005"/>
        <end position="1130"/>
    </location>
</feature>
<dbReference type="PANTHER" id="PTHR32305">
    <property type="match status" value="1"/>
</dbReference>
<dbReference type="RefSeq" id="WP_084309737.1">
    <property type="nucleotide sequence ID" value="NZ_FNIJ01000008.1"/>
</dbReference>
<dbReference type="PANTHER" id="PTHR32305:SF15">
    <property type="entry name" value="PROTEIN RHSA-RELATED"/>
    <property type="match status" value="1"/>
</dbReference>
<feature type="signal peptide" evidence="2">
    <location>
        <begin position="1"/>
        <end position="23"/>
    </location>
</feature>
<protein>
    <submittedName>
        <fullName evidence="4">YD repeat-containing protein</fullName>
    </submittedName>
</protein>
<dbReference type="OrthoDB" id="9816400at2"/>
<dbReference type="InterPro" id="IPR031325">
    <property type="entry name" value="RHS_repeat"/>
</dbReference>
<proteinExistence type="predicted"/>
<evidence type="ECO:0000256" key="2">
    <source>
        <dbReference type="SAM" id="SignalP"/>
    </source>
</evidence>
<dbReference type="InterPro" id="IPR056823">
    <property type="entry name" value="TEN-like_YD-shell"/>
</dbReference>
<keyword evidence="2" id="KW-0732">Signal</keyword>
<dbReference type="InterPro" id="IPR050708">
    <property type="entry name" value="T6SS_VgrG/RHS"/>
</dbReference>
<keyword evidence="5" id="KW-1185">Reference proteome</keyword>
<dbReference type="EMBL" id="FNIJ01000008">
    <property type="protein sequence ID" value="SDO13135.1"/>
    <property type="molecule type" value="Genomic_DNA"/>
</dbReference>
<name>A0A1H0H206_9PSED</name>
<dbReference type="Pfam" id="PF25023">
    <property type="entry name" value="TEN_YD-shell"/>
    <property type="match status" value="1"/>
</dbReference>
<evidence type="ECO:0000313" key="4">
    <source>
        <dbReference type="EMBL" id="SDO13135.1"/>
    </source>
</evidence>
<feature type="chain" id="PRO_5017204752" evidence="2">
    <location>
        <begin position="24"/>
        <end position="1217"/>
    </location>
</feature>
<dbReference type="NCBIfam" id="TIGR01643">
    <property type="entry name" value="YD_repeat_2x"/>
    <property type="match status" value="2"/>
</dbReference>
<gene>
    <name evidence="4" type="ORF">SAMN05216193_10834</name>
</gene>
<keyword evidence="1" id="KW-0677">Repeat</keyword>
<evidence type="ECO:0000259" key="3">
    <source>
        <dbReference type="Pfam" id="PF25023"/>
    </source>
</evidence>
<sequence length="1217" mass="134862">MTDNRLVLALLAVSSFGSSGLFAADDFNSAAVGSYQDPGYSSNRSFAGTDQVDSIDPFTGALKILVRDMVIPGNGGLDIELLRNYQSVTNTKGPYSNGYSERTPFGTGWDLHFGRVWVSSKYSYLNQVNNNSGCRINDVSSQNNPILELPDGSKHVLVNGDGSDYAFITKSRWIGRCLPTSLNTNNQGGLLVYSPDGRKYIFNLKGNVSPDKQNLSYFVTRIEDADGNYLDFSYNAPTTRYHLLKSITSSDSRTVTFAYDDESGPAVRLKSITANNSVINYGYVSANWTAGAIPHYLSTVIYPDNTRWSYAYNNYSTLTGIVPGRFSMTSMTSPNGLKTSYEYDFLQMGVQAEENLNVIRRRQFEGLSGVQPSNLVWDYQYVKGYSPNNDKAIEKGPLQCITYEHVGTNTIANGASGVDQGLWKVGSLVRKSIAARSSGSCGTPLRIETYTWDKQVISSQKEMRRYNLLVENQTRVAVLTKRLITQDNATYTNNYAYDEYGQPKKVDETGQQNRTTSYTYTRPGGLWMLGKVDTKSVAGISGQIKNSYTSTGRLSKRDVYGVITNFSFTSSGDIASETDANNHTIRHYNYYRGIPRRTELPDGGVITRGVNGTGTLASITDPLGRVTSYGYDKMNRVTAIQLPKSGYTRYDITYSFSQSGVTETAKRVGYTRVRKYNSLGQLINQEEQGGPKSIVTSAIYQADGQKVFLSLPSYNAANANAERFEYDPLGRRTLVRHADNNSMRTSYGANNLETLIDENGSTTKRSYASYGDPDERLLKKIEQPGGITTTIGRDNLGRVTTLEQGGLTRTYTYDNRGFLASEYNPETLTTNYGYDAVGNRTSQKIGAAAMDSFTYDTMNRQISRNFAGGQTFTYAYDLGGRLLRQTSYQGPTWDFGYNAHDQITQETLTLPGSQRSFTIGYGYNSLDQLHTITYPSGMQVFYNPDVYGRPQQVGDFASGVDFYANGALHSLTLANGRILTIGQDSKRLHPTDRRIGGLPQLFVPMAQAYGYDASGNLIQLTDEVDGRYSQSMSYDGLDRLIGANGVWGNATFAYNSRGDLTSHNIGGRQLQYSYDNQGRLAAISGSLNFSLAYNNRGNVTQGRSRYTYNNASQMLQFCINPQWDCSQPTESYTYDPRGYRSVTAFPNGVQEFSLYGQDGRLLREDFPADGGFVEHIYLTGERIASRMQCEFVDSNGNGISNCKERRYPIGGRTGTGF</sequence>
<reference evidence="5" key="1">
    <citation type="submission" date="2016-10" db="EMBL/GenBank/DDBJ databases">
        <authorList>
            <person name="Varghese N."/>
            <person name="Submissions S."/>
        </authorList>
    </citation>
    <scope>NUCLEOTIDE SEQUENCE [LARGE SCALE GENOMIC DNA]</scope>
    <source>
        <strain evidence="5">JCM 21621</strain>
    </source>
</reference>
<dbReference type="Proteomes" id="UP000242957">
    <property type="component" value="Unassembled WGS sequence"/>
</dbReference>
<dbReference type="AlphaFoldDB" id="A0A1H0H206"/>
<organism evidence="4 5">
    <name type="scientific">Pseudomonas jinjuensis</name>
    <dbReference type="NCBI Taxonomy" id="198616"/>
    <lineage>
        <taxon>Bacteria</taxon>
        <taxon>Pseudomonadati</taxon>
        <taxon>Pseudomonadota</taxon>
        <taxon>Gammaproteobacteria</taxon>
        <taxon>Pseudomonadales</taxon>
        <taxon>Pseudomonadaceae</taxon>
        <taxon>Pseudomonas</taxon>
    </lineage>
</organism>
<dbReference type="Pfam" id="PF05593">
    <property type="entry name" value="RHS_repeat"/>
    <property type="match status" value="1"/>
</dbReference>
<dbReference type="Gene3D" id="2.180.10.10">
    <property type="entry name" value="RHS repeat-associated core"/>
    <property type="match status" value="2"/>
</dbReference>
<evidence type="ECO:0000313" key="5">
    <source>
        <dbReference type="Proteomes" id="UP000242957"/>
    </source>
</evidence>